<dbReference type="RefSeq" id="WP_185023880.1">
    <property type="nucleotide sequence ID" value="NZ_JACHMQ010000001.1"/>
</dbReference>
<dbReference type="GO" id="GO:0005886">
    <property type="term" value="C:plasma membrane"/>
    <property type="evidence" value="ECO:0007669"/>
    <property type="project" value="UniProtKB-SubCell"/>
</dbReference>
<dbReference type="PANTHER" id="PTHR11360">
    <property type="entry name" value="MONOCARBOXYLATE TRANSPORTER"/>
    <property type="match status" value="1"/>
</dbReference>
<evidence type="ECO:0000256" key="1">
    <source>
        <dbReference type="ARBA" id="ARBA00004651"/>
    </source>
</evidence>
<evidence type="ECO:0000256" key="5">
    <source>
        <dbReference type="SAM" id="Phobius"/>
    </source>
</evidence>
<dbReference type="InterPro" id="IPR020846">
    <property type="entry name" value="MFS_dom"/>
</dbReference>
<keyword evidence="8" id="KW-1185">Reference proteome</keyword>
<evidence type="ECO:0000256" key="3">
    <source>
        <dbReference type="ARBA" id="ARBA00022989"/>
    </source>
</evidence>
<evidence type="ECO:0000313" key="8">
    <source>
        <dbReference type="Proteomes" id="UP000546324"/>
    </source>
</evidence>
<keyword evidence="2 5" id="KW-0812">Transmembrane</keyword>
<reference evidence="7 8" key="1">
    <citation type="submission" date="2020-08" db="EMBL/GenBank/DDBJ databases">
        <title>Sequencing the genomes of 1000 actinobacteria strains.</title>
        <authorList>
            <person name="Klenk H.-P."/>
        </authorList>
    </citation>
    <scope>NUCLEOTIDE SEQUENCE [LARGE SCALE GENOMIC DNA]</scope>
    <source>
        <strain evidence="7 8">DSM 43675</strain>
    </source>
</reference>
<feature type="transmembrane region" description="Helical" evidence="5">
    <location>
        <begin position="96"/>
        <end position="120"/>
    </location>
</feature>
<dbReference type="InterPro" id="IPR050327">
    <property type="entry name" value="Proton-linked_MCT"/>
</dbReference>
<feature type="transmembrane region" description="Helical" evidence="5">
    <location>
        <begin position="7"/>
        <end position="33"/>
    </location>
</feature>
<evidence type="ECO:0000256" key="4">
    <source>
        <dbReference type="ARBA" id="ARBA00023136"/>
    </source>
</evidence>
<feature type="transmembrane region" description="Helical" evidence="5">
    <location>
        <begin position="240"/>
        <end position="260"/>
    </location>
</feature>
<dbReference type="GO" id="GO:0022857">
    <property type="term" value="F:transmembrane transporter activity"/>
    <property type="evidence" value="ECO:0007669"/>
    <property type="project" value="InterPro"/>
</dbReference>
<name>A0A7X0KXC0_9ACTN</name>
<feature type="transmembrane region" description="Helical" evidence="5">
    <location>
        <begin position="132"/>
        <end position="154"/>
    </location>
</feature>
<dbReference type="Pfam" id="PF07690">
    <property type="entry name" value="MFS_1"/>
    <property type="match status" value="1"/>
</dbReference>
<feature type="transmembrane region" description="Helical" evidence="5">
    <location>
        <begin position="356"/>
        <end position="377"/>
    </location>
</feature>
<dbReference type="Proteomes" id="UP000546324">
    <property type="component" value="Unassembled WGS sequence"/>
</dbReference>
<accession>A0A7X0KXC0</accession>
<dbReference type="SUPFAM" id="SSF103473">
    <property type="entry name" value="MFS general substrate transporter"/>
    <property type="match status" value="1"/>
</dbReference>
<dbReference type="InterPro" id="IPR011701">
    <property type="entry name" value="MFS"/>
</dbReference>
<feature type="transmembrane region" description="Helical" evidence="5">
    <location>
        <begin position="72"/>
        <end position="90"/>
    </location>
</feature>
<comment type="caution">
    <text evidence="7">The sequence shown here is derived from an EMBL/GenBank/DDBJ whole genome shotgun (WGS) entry which is preliminary data.</text>
</comment>
<dbReference type="PROSITE" id="PS50850">
    <property type="entry name" value="MFS"/>
    <property type="match status" value="1"/>
</dbReference>
<dbReference type="Gene3D" id="1.20.1250.20">
    <property type="entry name" value="MFS general substrate transporter like domains"/>
    <property type="match status" value="2"/>
</dbReference>
<keyword evidence="4 5" id="KW-0472">Membrane</keyword>
<feature type="transmembrane region" description="Helical" evidence="5">
    <location>
        <begin position="160"/>
        <end position="181"/>
    </location>
</feature>
<evidence type="ECO:0000256" key="2">
    <source>
        <dbReference type="ARBA" id="ARBA00022692"/>
    </source>
</evidence>
<comment type="subcellular location">
    <subcellularLocation>
        <location evidence="1">Cell membrane</location>
        <topology evidence="1">Multi-pass membrane protein</topology>
    </subcellularLocation>
</comment>
<feature type="domain" description="Major facilitator superfamily (MFS) profile" evidence="6">
    <location>
        <begin position="5"/>
        <end position="380"/>
    </location>
</feature>
<dbReference type="PANTHER" id="PTHR11360:SF284">
    <property type="entry name" value="EG:103B4.3 PROTEIN-RELATED"/>
    <property type="match status" value="1"/>
</dbReference>
<gene>
    <name evidence="7" type="ORF">BKA00_001102</name>
</gene>
<dbReference type="InterPro" id="IPR036259">
    <property type="entry name" value="MFS_trans_sf"/>
</dbReference>
<feature type="transmembrane region" description="Helical" evidence="5">
    <location>
        <begin position="291"/>
        <end position="313"/>
    </location>
</feature>
<feature type="transmembrane region" description="Helical" evidence="5">
    <location>
        <begin position="267"/>
        <end position="285"/>
    </location>
</feature>
<dbReference type="AlphaFoldDB" id="A0A7X0KXC0"/>
<feature type="transmembrane region" description="Helical" evidence="5">
    <location>
        <begin position="209"/>
        <end position="228"/>
    </location>
</feature>
<organism evidence="7 8">
    <name type="scientific">Actinomadura coerulea</name>
    <dbReference type="NCBI Taxonomy" id="46159"/>
    <lineage>
        <taxon>Bacteria</taxon>
        <taxon>Bacillati</taxon>
        <taxon>Actinomycetota</taxon>
        <taxon>Actinomycetes</taxon>
        <taxon>Streptosporangiales</taxon>
        <taxon>Thermomonosporaceae</taxon>
        <taxon>Actinomadura</taxon>
    </lineage>
</organism>
<sequence length="387" mass="39027">MRRDRVVWAVLAGQAVSFGLNFSAGVFFAPAAASYGLSAATPAIAAGIAIALTGLAQPLVGSLLDRVGARPVLLTGLTLISSGYVAMAAVRQAWQFVAAYVVLGGLGFAASSSLAVTALIAHRYGDRAGPALARASVGINLGQLLAPLAATMLLEPAGVRATYLALGLTGLVVTAALATVLPRDGRGRNGPAPVAATALRGRGRVLTSFGLHSASLYMLVLLLPKYATELGWSAAHAGRLIMLSALTAGLTSLATARLLGPFGPEPLLRTLHLVRAVALVLAATATEPAVLIAVAVIFGTASFTVIPLTMTLLTRGLDRARLGRTLAPAWLIHQLSAGAALAVAAAVHALSGSYRGGFALGVLLSLAAAALIAPAAPKPVATATQSR</sequence>
<feature type="transmembrane region" description="Helical" evidence="5">
    <location>
        <begin position="325"/>
        <end position="350"/>
    </location>
</feature>
<protein>
    <submittedName>
        <fullName evidence="7">MFS family permease</fullName>
    </submittedName>
</protein>
<evidence type="ECO:0000313" key="7">
    <source>
        <dbReference type="EMBL" id="MBB6394188.1"/>
    </source>
</evidence>
<keyword evidence="3 5" id="KW-1133">Transmembrane helix</keyword>
<evidence type="ECO:0000259" key="6">
    <source>
        <dbReference type="PROSITE" id="PS50850"/>
    </source>
</evidence>
<feature type="transmembrane region" description="Helical" evidence="5">
    <location>
        <begin position="39"/>
        <end position="60"/>
    </location>
</feature>
<proteinExistence type="predicted"/>
<dbReference type="EMBL" id="JACHMQ010000001">
    <property type="protein sequence ID" value="MBB6394188.1"/>
    <property type="molecule type" value="Genomic_DNA"/>
</dbReference>